<feature type="transmembrane region" description="Helical" evidence="2">
    <location>
        <begin position="31"/>
        <end position="53"/>
    </location>
</feature>
<dbReference type="InterPro" id="IPR052710">
    <property type="entry name" value="CAAX_protease"/>
</dbReference>
<feature type="transmembrane region" description="Helical" evidence="2">
    <location>
        <begin position="138"/>
        <end position="155"/>
    </location>
</feature>
<proteinExistence type="inferred from homology"/>
<dbReference type="InterPro" id="IPR003675">
    <property type="entry name" value="Rce1/LyrA-like_dom"/>
</dbReference>
<feature type="transmembrane region" description="Helical" evidence="2">
    <location>
        <begin position="101"/>
        <end position="118"/>
    </location>
</feature>
<accession>A0ABW1SHM6</accession>
<dbReference type="PANTHER" id="PTHR36435:SF1">
    <property type="entry name" value="CAAX AMINO TERMINAL PROTEASE FAMILY PROTEIN"/>
    <property type="match status" value="1"/>
</dbReference>
<feature type="transmembrane region" description="Helical" evidence="2">
    <location>
        <begin position="219"/>
        <end position="237"/>
    </location>
</feature>
<organism evidence="4 5">
    <name type="scientific">Lactiplantibacillus nangangensis</name>
    <dbReference type="NCBI Taxonomy" id="2559917"/>
    <lineage>
        <taxon>Bacteria</taxon>
        <taxon>Bacillati</taxon>
        <taxon>Bacillota</taxon>
        <taxon>Bacilli</taxon>
        <taxon>Lactobacillales</taxon>
        <taxon>Lactobacillaceae</taxon>
        <taxon>Lactiplantibacillus</taxon>
    </lineage>
</organism>
<comment type="caution">
    <text evidence="4">The sequence shown here is derived from an EMBL/GenBank/DDBJ whole genome shotgun (WGS) entry which is preliminary data.</text>
</comment>
<keyword evidence="5" id="KW-1185">Reference proteome</keyword>
<feature type="domain" description="CAAX prenyl protease 2/Lysostaphin resistance protein A-like" evidence="3">
    <location>
        <begin position="101"/>
        <end position="202"/>
    </location>
</feature>
<reference evidence="5" key="1">
    <citation type="journal article" date="2019" name="Int. J. Syst. Evol. Microbiol.">
        <title>The Global Catalogue of Microorganisms (GCM) 10K type strain sequencing project: providing services to taxonomists for standard genome sequencing and annotation.</title>
        <authorList>
            <consortium name="The Broad Institute Genomics Platform"/>
            <consortium name="The Broad Institute Genome Sequencing Center for Infectious Disease"/>
            <person name="Wu L."/>
            <person name="Ma J."/>
        </authorList>
    </citation>
    <scope>NUCLEOTIDE SEQUENCE [LARGE SCALE GENOMIC DNA]</scope>
    <source>
        <strain evidence="5">CCM 8930</strain>
    </source>
</reference>
<dbReference type="EMBL" id="JBHSSE010000008">
    <property type="protein sequence ID" value="MFC6201013.1"/>
    <property type="molecule type" value="Genomic_DNA"/>
</dbReference>
<evidence type="ECO:0000256" key="1">
    <source>
        <dbReference type="ARBA" id="ARBA00009067"/>
    </source>
</evidence>
<dbReference type="Proteomes" id="UP001596171">
    <property type="component" value="Unassembled WGS sequence"/>
</dbReference>
<sequence>MKRFRTAGLLWIVMIITLIVVGLVFKDTGLHQLPFFTKVISQEVVCFLIVYILNKVWSRQTVHFISPVRLRKQLGVVWPLILILLFFDISVLTIGPAFKGVVVNIITVLLIGLFEEYLSRGVLFTLFLTDLNGRSHGLLRATVFSSLLFSLSHLINLSHQSFGVTLLQLGFAFAFGFLLCGVYYKTGSLIWPILIHAMNDFIGFNTHPTTSLQLSSTVVWVQLTEIVVIFVLALYVFSRHNKITI</sequence>
<dbReference type="PANTHER" id="PTHR36435">
    <property type="entry name" value="SLR1288 PROTEIN"/>
    <property type="match status" value="1"/>
</dbReference>
<evidence type="ECO:0000313" key="4">
    <source>
        <dbReference type="EMBL" id="MFC6201013.1"/>
    </source>
</evidence>
<feature type="transmembrane region" description="Helical" evidence="2">
    <location>
        <begin position="74"/>
        <end position="95"/>
    </location>
</feature>
<keyword evidence="2" id="KW-0472">Membrane</keyword>
<evidence type="ECO:0000313" key="5">
    <source>
        <dbReference type="Proteomes" id="UP001596171"/>
    </source>
</evidence>
<gene>
    <name evidence="4" type="ORF">ACFP1L_03760</name>
</gene>
<evidence type="ECO:0000259" key="3">
    <source>
        <dbReference type="Pfam" id="PF02517"/>
    </source>
</evidence>
<protein>
    <submittedName>
        <fullName evidence="4">Type II CAAX prenyl endopeptidase Rce1 family protein</fullName>
    </submittedName>
</protein>
<feature type="transmembrane region" description="Helical" evidence="2">
    <location>
        <begin position="189"/>
        <end position="207"/>
    </location>
</feature>
<name>A0ABW1SHM6_9LACO</name>
<dbReference type="Pfam" id="PF02517">
    <property type="entry name" value="Rce1-like"/>
    <property type="match status" value="1"/>
</dbReference>
<keyword evidence="2" id="KW-1133">Transmembrane helix</keyword>
<keyword evidence="2" id="KW-0812">Transmembrane</keyword>
<feature type="transmembrane region" description="Helical" evidence="2">
    <location>
        <begin position="161"/>
        <end position="182"/>
    </location>
</feature>
<dbReference type="RefSeq" id="WP_171002363.1">
    <property type="nucleotide sequence ID" value="NZ_BJDI01000014.1"/>
</dbReference>
<comment type="similarity">
    <text evidence="1">Belongs to the UPF0177 family.</text>
</comment>
<feature type="transmembrane region" description="Helical" evidence="2">
    <location>
        <begin position="7"/>
        <end position="25"/>
    </location>
</feature>
<evidence type="ECO:0000256" key="2">
    <source>
        <dbReference type="SAM" id="Phobius"/>
    </source>
</evidence>